<keyword evidence="2" id="KW-0677">Repeat</keyword>
<dbReference type="AlphaFoldDB" id="A0A061A3Y2"/>
<proteinExistence type="predicted"/>
<reference evidence="7" key="1">
    <citation type="journal article" date="2014" name="Nat. Commun.">
        <title>The rainbow trout genome provides novel insights into evolution after whole-genome duplication in vertebrates.</title>
        <authorList>
            <person name="Berthelot C."/>
            <person name="Brunet F."/>
            <person name="Chalopin D."/>
            <person name="Juanchich A."/>
            <person name="Bernard M."/>
            <person name="Noel B."/>
            <person name="Bento P."/>
            <person name="Da Silva C."/>
            <person name="Labadie K."/>
            <person name="Alberti A."/>
            <person name="Aury J.M."/>
            <person name="Louis A."/>
            <person name="Dehais P."/>
            <person name="Bardou P."/>
            <person name="Montfort J."/>
            <person name="Klopp C."/>
            <person name="Cabau C."/>
            <person name="Gaspin C."/>
            <person name="Thorgaard G.H."/>
            <person name="Boussaha M."/>
            <person name="Quillet E."/>
            <person name="Guyomard R."/>
            <person name="Galiana D."/>
            <person name="Bobe J."/>
            <person name="Volff J.N."/>
            <person name="Genet C."/>
            <person name="Wincker P."/>
            <person name="Jaillon O."/>
            <person name="Roest Crollius H."/>
            <person name="Guiguen Y."/>
        </authorList>
    </citation>
    <scope>NUCLEOTIDE SEQUENCE [LARGE SCALE GENOMIC DNA]</scope>
</reference>
<keyword evidence="1 5" id="KW-0768">Sushi</keyword>
<dbReference type="Gene3D" id="2.10.70.10">
    <property type="entry name" value="Complement Module, domain 1"/>
    <property type="match status" value="2"/>
</dbReference>
<dbReference type="Pfam" id="PF00084">
    <property type="entry name" value="Sushi"/>
    <property type="match status" value="1"/>
</dbReference>
<dbReference type="CDD" id="cd00033">
    <property type="entry name" value="CCP"/>
    <property type="match status" value="1"/>
</dbReference>
<dbReference type="STRING" id="8022.A0A061A3Y2"/>
<feature type="non-terminal residue" evidence="7">
    <location>
        <position position="1"/>
    </location>
</feature>
<evidence type="ECO:0000259" key="6">
    <source>
        <dbReference type="PROSITE" id="PS50923"/>
    </source>
</evidence>
<keyword evidence="4" id="KW-0325">Glycoprotein</keyword>
<feature type="domain" description="Sushi" evidence="6">
    <location>
        <begin position="72"/>
        <end position="130"/>
    </location>
</feature>
<evidence type="ECO:0000256" key="4">
    <source>
        <dbReference type="ARBA" id="ARBA00023180"/>
    </source>
</evidence>
<evidence type="ECO:0000313" key="7">
    <source>
        <dbReference type="EMBL" id="CDR17528.1"/>
    </source>
</evidence>
<reference evidence="7" key="2">
    <citation type="submission" date="2014-03" db="EMBL/GenBank/DDBJ databases">
        <authorList>
            <person name="Genoscope - CEA"/>
        </authorList>
    </citation>
    <scope>NUCLEOTIDE SEQUENCE</scope>
</reference>
<dbReference type="Pfam" id="PF09004">
    <property type="entry name" value="ALKBH8_N"/>
    <property type="match status" value="1"/>
</dbReference>
<name>A0A061A3Y2_ONCMY</name>
<dbReference type="Proteomes" id="UP000193380">
    <property type="component" value="Unassembled WGS sequence"/>
</dbReference>
<dbReference type="GO" id="GO:0016706">
    <property type="term" value="F:2-oxoglutarate-dependent dioxygenase activity"/>
    <property type="evidence" value="ECO:0007669"/>
    <property type="project" value="InterPro"/>
</dbReference>
<dbReference type="PANTHER" id="PTHR19325:SF493">
    <property type="entry name" value="E-SELECTIN"/>
    <property type="match status" value="1"/>
</dbReference>
<evidence type="ECO:0000313" key="8">
    <source>
        <dbReference type="Proteomes" id="UP000193380"/>
    </source>
</evidence>
<dbReference type="InterPro" id="IPR035976">
    <property type="entry name" value="Sushi/SCR/CCP_sf"/>
</dbReference>
<evidence type="ECO:0000256" key="1">
    <source>
        <dbReference type="ARBA" id="ARBA00022659"/>
    </source>
</evidence>
<dbReference type="PaxDb" id="8022-A0A061A3Y2"/>
<evidence type="ECO:0000256" key="2">
    <source>
        <dbReference type="ARBA" id="ARBA00022737"/>
    </source>
</evidence>
<dbReference type="InterPro" id="IPR000436">
    <property type="entry name" value="Sushi_SCR_CCP_dom"/>
</dbReference>
<dbReference type="InterPro" id="IPR015095">
    <property type="entry name" value="AlkB_hom8_N"/>
</dbReference>
<comment type="caution">
    <text evidence="5">Lacks conserved residue(s) required for the propagation of feature annotation.</text>
</comment>
<sequence length="143" mass="15856">RVASFKFLGIHITDKLNWSTHTDSIVKKAQQRLFNLRRLKKFGYERLASSSATLQCGASGQWNNSQPQCIAVSCPTLQQPQDGAISCGEDFTFGSSCNFSCSEGYLLKGAITLTCTSAAEWSEEIPHCEGEDKFFCIFKIDLI</sequence>
<accession>A0A061A3Y2</accession>
<dbReference type="PANTHER" id="PTHR19325">
    <property type="entry name" value="COMPLEMENT COMPONENT-RELATED SUSHI DOMAIN-CONTAINING"/>
    <property type="match status" value="1"/>
</dbReference>
<gene>
    <name evidence="7" type="ORF">GSONMT00005062001</name>
</gene>
<organism evidence="7 8">
    <name type="scientific">Oncorhynchus mykiss</name>
    <name type="common">Rainbow trout</name>
    <name type="synonym">Salmo gairdneri</name>
    <dbReference type="NCBI Taxonomy" id="8022"/>
    <lineage>
        <taxon>Eukaryota</taxon>
        <taxon>Metazoa</taxon>
        <taxon>Chordata</taxon>
        <taxon>Craniata</taxon>
        <taxon>Vertebrata</taxon>
        <taxon>Euteleostomi</taxon>
        <taxon>Actinopterygii</taxon>
        <taxon>Neopterygii</taxon>
        <taxon>Teleostei</taxon>
        <taxon>Protacanthopterygii</taxon>
        <taxon>Salmoniformes</taxon>
        <taxon>Salmonidae</taxon>
        <taxon>Salmoninae</taxon>
        <taxon>Oncorhynchus</taxon>
    </lineage>
</organism>
<dbReference type="PROSITE" id="PS50923">
    <property type="entry name" value="SUSHI"/>
    <property type="match status" value="1"/>
</dbReference>
<evidence type="ECO:0000256" key="3">
    <source>
        <dbReference type="ARBA" id="ARBA00023157"/>
    </source>
</evidence>
<dbReference type="EMBL" id="FR973447">
    <property type="protein sequence ID" value="CDR17528.1"/>
    <property type="molecule type" value="Genomic_DNA"/>
</dbReference>
<keyword evidence="3 5" id="KW-1015">Disulfide bond</keyword>
<dbReference type="SMART" id="SM00032">
    <property type="entry name" value="CCP"/>
    <property type="match status" value="1"/>
</dbReference>
<dbReference type="GO" id="GO:0008168">
    <property type="term" value="F:methyltransferase activity"/>
    <property type="evidence" value="ECO:0007669"/>
    <property type="project" value="InterPro"/>
</dbReference>
<dbReference type="SUPFAM" id="SSF57535">
    <property type="entry name" value="Complement control module/SCR domain"/>
    <property type="match status" value="2"/>
</dbReference>
<protein>
    <recommendedName>
        <fullName evidence="6">Sushi domain-containing protein</fullName>
    </recommendedName>
</protein>
<evidence type="ECO:0000256" key="5">
    <source>
        <dbReference type="PROSITE-ProRule" id="PRU00302"/>
    </source>
</evidence>
<feature type="disulfide bond" evidence="5">
    <location>
        <begin position="101"/>
        <end position="128"/>
    </location>
</feature>
<dbReference type="InterPro" id="IPR050350">
    <property type="entry name" value="Compl-Cell_Adhes-Reg"/>
</dbReference>